<dbReference type="InterPro" id="IPR013902">
    <property type="entry name" value="Mug135-like_C"/>
</dbReference>
<dbReference type="Proteomes" id="UP000287166">
    <property type="component" value="Unassembled WGS sequence"/>
</dbReference>
<gene>
    <name evidence="5" type="ORF">SCP_0800330</name>
</gene>
<dbReference type="Pfam" id="PF08593">
    <property type="entry name" value="Mug135_C"/>
    <property type="match status" value="1"/>
</dbReference>
<evidence type="ECO:0000313" key="6">
    <source>
        <dbReference type="Proteomes" id="UP000287166"/>
    </source>
</evidence>
<reference evidence="5 6" key="1">
    <citation type="journal article" date="2018" name="Sci. Rep.">
        <title>Genome sequence of the cauliflower mushroom Sparassis crispa (Hanabiratake) and its association with beneficial usage.</title>
        <authorList>
            <person name="Kiyama R."/>
            <person name="Furutani Y."/>
            <person name="Kawaguchi K."/>
            <person name="Nakanishi T."/>
        </authorList>
    </citation>
    <scope>NUCLEOTIDE SEQUENCE [LARGE SCALE GENOMIC DNA]</scope>
</reference>
<evidence type="ECO:0000259" key="4">
    <source>
        <dbReference type="Pfam" id="PF08593"/>
    </source>
</evidence>
<comment type="caution">
    <text evidence="5">The sequence shown here is derived from an EMBL/GenBank/DDBJ whole genome shotgun (WGS) entry which is preliminary data.</text>
</comment>
<keyword evidence="6" id="KW-1185">Reference proteome</keyword>
<evidence type="ECO:0000256" key="2">
    <source>
        <dbReference type="SAM" id="Coils"/>
    </source>
</evidence>
<sequence>MAPIALPQNSPIPVPQAPSDPPTVNDFHRAWEYRRSIESGMFALAPNVTATHLTDAHAYETKILMGRSNDVAPPWLAAALQPIRNELRALRDDIGELRDSLGELQDDLHDFRNETRDSLAKIRSTSTKTHNKLSAEGTFYPYEEVPFVDNSLPTEAPHDLPLLHSEAAVDGLTGPQATSYFQGYYPAQVVPHTVAARLLAIKRAIGCTRGTTHNA</sequence>
<dbReference type="GeneID" id="38782433"/>
<feature type="compositionally biased region" description="Pro residues" evidence="3">
    <location>
        <begin position="10"/>
        <end position="21"/>
    </location>
</feature>
<protein>
    <recommendedName>
        <fullName evidence="4">Mug135-like C-terminal domain-containing protein</fullName>
    </recommendedName>
</protein>
<evidence type="ECO:0000313" key="5">
    <source>
        <dbReference type="EMBL" id="GBE85516.1"/>
    </source>
</evidence>
<organism evidence="5 6">
    <name type="scientific">Sparassis crispa</name>
    <dbReference type="NCBI Taxonomy" id="139825"/>
    <lineage>
        <taxon>Eukaryota</taxon>
        <taxon>Fungi</taxon>
        <taxon>Dikarya</taxon>
        <taxon>Basidiomycota</taxon>
        <taxon>Agaricomycotina</taxon>
        <taxon>Agaricomycetes</taxon>
        <taxon>Polyporales</taxon>
        <taxon>Sparassidaceae</taxon>
        <taxon>Sparassis</taxon>
    </lineage>
</organism>
<feature type="domain" description="Mug135-like C-terminal" evidence="4">
    <location>
        <begin position="130"/>
        <end position="208"/>
    </location>
</feature>
<keyword evidence="2" id="KW-0175">Coiled coil</keyword>
<dbReference type="EMBL" id="BFAD01000008">
    <property type="protein sequence ID" value="GBE85516.1"/>
    <property type="molecule type" value="Genomic_DNA"/>
</dbReference>
<dbReference type="AlphaFoldDB" id="A0A401GTI0"/>
<feature type="coiled-coil region" evidence="2">
    <location>
        <begin position="87"/>
        <end position="114"/>
    </location>
</feature>
<dbReference type="InParanoid" id="A0A401GTI0"/>
<feature type="region of interest" description="Disordered" evidence="3">
    <location>
        <begin position="1"/>
        <end position="23"/>
    </location>
</feature>
<accession>A0A401GTI0</accession>
<proteinExistence type="inferred from homology"/>
<evidence type="ECO:0000256" key="1">
    <source>
        <dbReference type="ARBA" id="ARBA00005788"/>
    </source>
</evidence>
<comment type="similarity">
    <text evidence="1">Belongs to the UPF0612 family.</text>
</comment>
<dbReference type="OrthoDB" id="3230244at2759"/>
<name>A0A401GTI0_9APHY</name>
<dbReference type="RefSeq" id="XP_027616429.1">
    <property type="nucleotide sequence ID" value="XM_027760628.1"/>
</dbReference>
<evidence type="ECO:0000256" key="3">
    <source>
        <dbReference type="SAM" id="MobiDB-lite"/>
    </source>
</evidence>